<protein>
    <submittedName>
        <fullName evidence="3">Uncharacterized protein</fullName>
    </submittedName>
</protein>
<dbReference type="EMBL" id="JACSQM010000002">
    <property type="protein sequence ID" value="MBD7963656.1"/>
    <property type="molecule type" value="Genomic_DNA"/>
</dbReference>
<comment type="caution">
    <text evidence="3">The sequence shown here is derived from an EMBL/GenBank/DDBJ whole genome shotgun (WGS) entry which is preliminary data.</text>
</comment>
<dbReference type="Proteomes" id="UP000603641">
    <property type="component" value="Unassembled WGS sequence"/>
</dbReference>
<name>A0ABR8SJJ4_9BACL</name>
<keyword evidence="2" id="KW-0732">Signal</keyword>
<evidence type="ECO:0000313" key="4">
    <source>
        <dbReference type="Proteomes" id="UP000603641"/>
    </source>
</evidence>
<keyword evidence="4" id="KW-1185">Reference proteome</keyword>
<evidence type="ECO:0000256" key="2">
    <source>
        <dbReference type="SAM" id="SignalP"/>
    </source>
</evidence>
<feature type="compositionally biased region" description="Polar residues" evidence="1">
    <location>
        <begin position="272"/>
        <end position="281"/>
    </location>
</feature>
<feature type="compositionally biased region" description="Low complexity" evidence="1">
    <location>
        <begin position="282"/>
        <end position="301"/>
    </location>
</feature>
<feature type="chain" id="PRO_5046187021" evidence="2">
    <location>
        <begin position="23"/>
        <end position="350"/>
    </location>
</feature>
<feature type="region of interest" description="Disordered" evidence="1">
    <location>
        <begin position="236"/>
        <end position="301"/>
    </location>
</feature>
<dbReference type="RefSeq" id="WP_191753029.1">
    <property type="nucleotide sequence ID" value="NZ_JACSQM010000002.1"/>
</dbReference>
<accession>A0ABR8SJJ4</accession>
<evidence type="ECO:0000256" key="1">
    <source>
        <dbReference type="SAM" id="MobiDB-lite"/>
    </source>
</evidence>
<evidence type="ECO:0000313" key="3">
    <source>
        <dbReference type="EMBL" id="MBD7963656.1"/>
    </source>
</evidence>
<sequence>MKRFVQLVVFAAGMSIPAIVSADSGGILSPVTSLTKETAEIVESVPDKVNISTKDHSVSDEVVRPTLNTVTNIVKDTTRAVDRVDQTVNEVTETVKPVDEAVKTVTNTVDTVKEAVPTEKLKSSKHIVDVNLSDKPSIKVDVLDQEVNVTVPVTPEKPQIEVNLPVVSEIVTTKPKVEEVVEAKPELSPTPTPVTEPVVENRPNTIETINVNETKGAITKKPVVVTKKEILGKDIENPVSTSSSGEVLKKSRVQETQKPVRQKTSPDYPVTQKATQTQMLTPSSQGGQSPSGSSNGPMTSSSTVTFLAILDGGQSDTQLETGSRLGEGVRHYYDQWLNAPPGQPPQSFFF</sequence>
<feature type="signal peptide" evidence="2">
    <location>
        <begin position="1"/>
        <end position="22"/>
    </location>
</feature>
<feature type="compositionally biased region" description="Polar residues" evidence="1">
    <location>
        <begin position="256"/>
        <end position="265"/>
    </location>
</feature>
<proteinExistence type="predicted"/>
<gene>
    <name evidence="3" type="ORF">H9648_06265</name>
</gene>
<organism evidence="3 4">
    <name type="scientific">Fictibacillus norfolkensis</name>
    <dbReference type="NCBI Taxonomy" id="2762233"/>
    <lineage>
        <taxon>Bacteria</taxon>
        <taxon>Bacillati</taxon>
        <taxon>Bacillota</taxon>
        <taxon>Bacilli</taxon>
        <taxon>Bacillales</taxon>
        <taxon>Fictibacillaceae</taxon>
        <taxon>Fictibacillus</taxon>
    </lineage>
</organism>
<reference evidence="3 4" key="1">
    <citation type="submission" date="2020-08" db="EMBL/GenBank/DDBJ databases">
        <title>A Genomic Blueprint of the Chicken Gut Microbiome.</title>
        <authorList>
            <person name="Gilroy R."/>
            <person name="Ravi A."/>
            <person name="Getino M."/>
            <person name="Pursley I."/>
            <person name="Horton D.L."/>
            <person name="Alikhan N.-F."/>
            <person name="Baker D."/>
            <person name="Gharbi K."/>
            <person name="Hall N."/>
            <person name="Watson M."/>
            <person name="Adriaenssens E.M."/>
            <person name="Foster-Nyarko E."/>
            <person name="Jarju S."/>
            <person name="Secka A."/>
            <person name="Antonio M."/>
            <person name="Oren A."/>
            <person name="Chaudhuri R."/>
            <person name="La Ragione R.M."/>
            <person name="Hildebrand F."/>
            <person name="Pallen M.J."/>
        </authorList>
    </citation>
    <scope>NUCLEOTIDE SEQUENCE [LARGE SCALE GENOMIC DNA]</scope>
    <source>
        <strain evidence="3 4">Sa2CUA10</strain>
    </source>
</reference>